<dbReference type="InterPro" id="IPR009061">
    <property type="entry name" value="DNA-bd_dom_put_sf"/>
</dbReference>
<evidence type="ECO:0000313" key="2">
    <source>
        <dbReference type="EMBL" id="SDJ59063.1"/>
    </source>
</evidence>
<feature type="domain" description="Helix-turn-helix" evidence="1">
    <location>
        <begin position="60"/>
        <end position="100"/>
    </location>
</feature>
<name>A0A1G8UZ42_9FLAO</name>
<keyword evidence="3" id="KW-1185">Reference proteome</keyword>
<dbReference type="Pfam" id="PF12728">
    <property type="entry name" value="HTH_17"/>
    <property type="match status" value="1"/>
</dbReference>
<evidence type="ECO:0000313" key="3">
    <source>
        <dbReference type="Proteomes" id="UP000199580"/>
    </source>
</evidence>
<dbReference type="OrthoDB" id="947231at68336"/>
<dbReference type="Proteomes" id="UP000199580">
    <property type="component" value="Unassembled WGS sequence"/>
</dbReference>
<sequence>MTTYSKDDFGIVIDGQLHSVDWMPYLVDSLSNKVLNNIISKIDKKLQTNPPDFTSDARNYTVGQVAKMTNKSVSTITRHCRIGLLKASKVGKSWLIREKDYIIYRDNVDDE</sequence>
<proteinExistence type="predicted"/>
<reference evidence="2 3" key="1">
    <citation type="submission" date="2016-10" db="EMBL/GenBank/DDBJ databases">
        <authorList>
            <person name="de Groot N.N."/>
        </authorList>
    </citation>
    <scope>NUCLEOTIDE SEQUENCE [LARGE SCALE GENOMIC DNA]</scope>
    <source>
        <strain evidence="2 3">CGMCC 1.10076</strain>
    </source>
</reference>
<accession>A0A1G8UZ42</accession>
<dbReference type="EMBL" id="FNEZ01000002">
    <property type="protein sequence ID" value="SDJ59063.1"/>
    <property type="molecule type" value="Genomic_DNA"/>
</dbReference>
<protein>
    <submittedName>
        <fullName evidence="2">Helix-turn-helix domain-containing protein</fullName>
    </submittedName>
</protein>
<dbReference type="SUPFAM" id="SSF46955">
    <property type="entry name" value="Putative DNA-binding domain"/>
    <property type="match status" value="1"/>
</dbReference>
<dbReference type="STRING" id="1128970.SAMN04487935_1113"/>
<gene>
    <name evidence="2" type="ORF">SAMN04487935_1113</name>
</gene>
<dbReference type="RefSeq" id="WP_091392643.1">
    <property type="nucleotide sequence ID" value="NZ_BKAI01000003.1"/>
</dbReference>
<organism evidence="2 3">
    <name type="scientific">Flavobacterium noncentrifugens</name>
    <dbReference type="NCBI Taxonomy" id="1128970"/>
    <lineage>
        <taxon>Bacteria</taxon>
        <taxon>Pseudomonadati</taxon>
        <taxon>Bacteroidota</taxon>
        <taxon>Flavobacteriia</taxon>
        <taxon>Flavobacteriales</taxon>
        <taxon>Flavobacteriaceae</taxon>
        <taxon>Flavobacterium</taxon>
    </lineage>
</organism>
<dbReference type="AlphaFoldDB" id="A0A1G8UZ42"/>
<evidence type="ECO:0000259" key="1">
    <source>
        <dbReference type="Pfam" id="PF12728"/>
    </source>
</evidence>
<dbReference type="InterPro" id="IPR041657">
    <property type="entry name" value="HTH_17"/>
</dbReference>